<dbReference type="Pfam" id="PF14694">
    <property type="entry name" value="LINES_N"/>
    <property type="match status" value="1"/>
</dbReference>
<accession>A0A0L0HHQ7</accession>
<dbReference type="Proteomes" id="UP000053201">
    <property type="component" value="Unassembled WGS sequence"/>
</dbReference>
<dbReference type="RefSeq" id="XP_016608656.1">
    <property type="nucleotide sequence ID" value="XM_016751994.1"/>
</dbReference>
<sequence>MPQDPQDGFIELVQECIQNLSTEEEATDDQPVGVLYKFSVLADAAQQFDDPLGKLHATAACSNVLILLSRGFTTKHQHAAFTALKILETIVCSESNKFPEDRSAADALAAFFAHLVSNLRPSVQASPTDRSKIHNIMYSLDFLQRILKHCRTRMKRAHETCPFALLYPLAIALADKDKDGRVGWMSVLFMKRTLIPPETLSHYIALMHGIVKTNIIVSARSDGPDPTIVATMLSLIRYMKAHVPSLGTLLEDCSPYVRRKTLELLHTITTSNGDMVSIILLLDHLYRCLDHIHNPSFTEWWTRTITDDYTEFFLDPSHPIDRESLKICVNMLLEALSAGMRDFSGPEITVERKRFMFLLDRFSVGFADVLRNSNLRTYLFQLYGDNDAQLFGVLSIFIQLYIGVQQDEIMKRLFPTITYALHTLNPHALWIHFSLNTNNDPETLLDFLISGETGFLEYFVKYLRFILSRVEAFRNMCQRQGAMEVQLLLLSGLKDRVESLWKRGLFPYEPGVLVKRLDDVISALSG</sequence>
<dbReference type="OrthoDB" id="2159159at2759"/>
<evidence type="ECO:0000313" key="3">
    <source>
        <dbReference type="Proteomes" id="UP000053201"/>
    </source>
</evidence>
<name>A0A0L0HHQ7_SPIPD</name>
<dbReference type="PANTHER" id="PTHR16057:SF1">
    <property type="entry name" value="PROTEIN LINES HOMOLOG 1"/>
    <property type="match status" value="1"/>
</dbReference>
<keyword evidence="3" id="KW-1185">Reference proteome</keyword>
<proteinExistence type="predicted"/>
<dbReference type="OMA" id="NTHDIMV"/>
<evidence type="ECO:0000259" key="1">
    <source>
        <dbReference type="Pfam" id="PF14694"/>
    </source>
</evidence>
<dbReference type="PANTHER" id="PTHR16057">
    <property type="entry name" value="WINS1, 2 PROTEIN"/>
    <property type="match status" value="1"/>
</dbReference>
<evidence type="ECO:0000313" key="2">
    <source>
        <dbReference type="EMBL" id="KND00617.1"/>
    </source>
</evidence>
<protein>
    <recommendedName>
        <fullName evidence="1">Protein Lines N-terminal domain-containing protein</fullName>
    </recommendedName>
</protein>
<dbReference type="AlphaFoldDB" id="A0A0L0HHQ7"/>
<dbReference type="InterPro" id="IPR032794">
    <property type="entry name" value="LINES_N"/>
</dbReference>
<feature type="domain" description="Protein Lines N-terminal" evidence="1">
    <location>
        <begin position="320"/>
        <end position="477"/>
    </location>
</feature>
<dbReference type="VEuPathDB" id="FungiDB:SPPG_03745"/>
<dbReference type="InParanoid" id="A0A0L0HHQ7"/>
<dbReference type="STRING" id="645134.A0A0L0HHQ7"/>
<organism evidence="2 3">
    <name type="scientific">Spizellomyces punctatus (strain DAOM BR117)</name>
    <dbReference type="NCBI Taxonomy" id="645134"/>
    <lineage>
        <taxon>Eukaryota</taxon>
        <taxon>Fungi</taxon>
        <taxon>Fungi incertae sedis</taxon>
        <taxon>Chytridiomycota</taxon>
        <taxon>Chytridiomycota incertae sedis</taxon>
        <taxon>Chytridiomycetes</taxon>
        <taxon>Spizellomycetales</taxon>
        <taxon>Spizellomycetaceae</taxon>
        <taxon>Spizellomyces</taxon>
    </lineage>
</organism>
<dbReference type="eggNOG" id="ENOG502T842">
    <property type="taxonomic scope" value="Eukaryota"/>
</dbReference>
<gene>
    <name evidence="2" type="ORF">SPPG_03745</name>
</gene>
<dbReference type="SUPFAM" id="SSF48371">
    <property type="entry name" value="ARM repeat"/>
    <property type="match status" value="1"/>
</dbReference>
<reference evidence="2 3" key="1">
    <citation type="submission" date="2009-08" db="EMBL/GenBank/DDBJ databases">
        <title>The Genome Sequence of Spizellomyces punctatus strain DAOM BR117.</title>
        <authorList>
            <consortium name="The Broad Institute Genome Sequencing Platform"/>
            <person name="Russ C."/>
            <person name="Cuomo C."/>
            <person name="Shea T."/>
            <person name="Young S.K."/>
            <person name="Zeng Q."/>
            <person name="Koehrsen M."/>
            <person name="Haas B."/>
            <person name="Borodovsky M."/>
            <person name="Guigo R."/>
            <person name="Alvarado L."/>
            <person name="Berlin A."/>
            <person name="Bochicchio J."/>
            <person name="Borenstein D."/>
            <person name="Chapman S."/>
            <person name="Chen Z."/>
            <person name="Engels R."/>
            <person name="Freedman E."/>
            <person name="Gellesch M."/>
            <person name="Goldberg J."/>
            <person name="Griggs A."/>
            <person name="Gujja S."/>
            <person name="Heiman D."/>
            <person name="Hepburn T."/>
            <person name="Howarth C."/>
            <person name="Jen D."/>
            <person name="Larson L."/>
            <person name="Lewis B."/>
            <person name="Mehta T."/>
            <person name="Park D."/>
            <person name="Pearson M."/>
            <person name="Roberts A."/>
            <person name="Saif S."/>
            <person name="Shenoy N."/>
            <person name="Sisk P."/>
            <person name="Stolte C."/>
            <person name="Sykes S."/>
            <person name="Thomson T."/>
            <person name="Walk T."/>
            <person name="White J."/>
            <person name="Yandava C."/>
            <person name="Burger G."/>
            <person name="Gray M.W."/>
            <person name="Holland P.W.H."/>
            <person name="King N."/>
            <person name="Lang F.B.F."/>
            <person name="Roger A.J."/>
            <person name="Ruiz-Trillo I."/>
            <person name="Lander E."/>
            <person name="Nusbaum C."/>
        </authorList>
    </citation>
    <scope>NUCLEOTIDE SEQUENCE [LARGE SCALE GENOMIC DNA]</scope>
    <source>
        <strain evidence="2 3">DAOM BR117</strain>
    </source>
</reference>
<dbReference type="EMBL" id="KQ257455">
    <property type="protein sequence ID" value="KND00617.1"/>
    <property type="molecule type" value="Genomic_DNA"/>
</dbReference>
<dbReference type="InterPro" id="IPR016024">
    <property type="entry name" value="ARM-type_fold"/>
</dbReference>
<dbReference type="GeneID" id="27687237"/>
<dbReference type="InterPro" id="IPR024875">
    <property type="entry name" value="Protein_Lines"/>
</dbReference>